<dbReference type="CDD" id="cd07377">
    <property type="entry name" value="WHTH_GntR"/>
    <property type="match status" value="1"/>
</dbReference>
<dbReference type="InterPro" id="IPR036390">
    <property type="entry name" value="WH_DNA-bd_sf"/>
</dbReference>
<dbReference type="SUPFAM" id="SSF46785">
    <property type="entry name" value="Winged helix' DNA-binding domain"/>
    <property type="match status" value="1"/>
</dbReference>
<dbReference type="PANTHER" id="PTHR43537">
    <property type="entry name" value="TRANSCRIPTIONAL REGULATOR, GNTR FAMILY"/>
    <property type="match status" value="1"/>
</dbReference>
<protein>
    <submittedName>
        <fullName evidence="6">GntR family transcriptional regulator</fullName>
    </submittedName>
</protein>
<keyword evidence="3" id="KW-0804">Transcription</keyword>
<keyword evidence="2" id="KW-0238">DNA-binding</keyword>
<dbReference type="InterPro" id="IPR008920">
    <property type="entry name" value="TF_FadR/GntR_C"/>
</dbReference>
<dbReference type="Proteomes" id="UP000191039">
    <property type="component" value="Unassembled WGS sequence"/>
</dbReference>
<dbReference type="PANTHER" id="PTHR43537:SF5">
    <property type="entry name" value="UXU OPERON TRANSCRIPTIONAL REGULATOR"/>
    <property type="match status" value="1"/>
</dbReference>
<organism evidence="6 8">
    <name type="scientific">Mycolicibacterium diernhoferi</name>
    <dbReference type="NCBI Taxonomy" id="1801"/>
    <lineage>
        <taxon>Bacteria</taxon>
        <taxon>Bacillati</taxon>
        <taxon>Actinomycetota</taxon>
        <taxon>Actinomycetes</taxon>
        <taxon>Mycobacteriales</taxon>
        <taxon>Mycobacteriaceae</taxon>
        <taxon>Mycolicibacterium</taxon>
    </lineage>
</organism>
<dbReference type="InterPro" id="IPR000524">
    <property type="entry name" value="Tscrpt_reg_HTH_GntR"/>
</dbReference>
<dbReference type="STRING" id="1801.BRW64_12600"/>
<dbReference type="Gene3D" id="1.10.10.10">
    <property type="entry name" value="Winged helix-like DNA-binding domain superfamily/Winged helix DNA-binding domain"/>
    <property type="match status" value="1"/>
</dbReference>
<dbReference type="EMBL" id="MIJD01000638">
    <property type="protein sequence ID" value="OPE44792.1"/>
    <property type="molecule type" value="Genomic_DNA"/>
</dbReference>
<dbReference type="Proteomes" id="UP000220340">
    <property type="component" value="Unassembled WGS sequence"/>
</dbReference>
<dbReference type="PROSITE" id="PS50949">
    <property type="entry name" value="HTH_GNTR"/>
    <property type="match status" value="1"/>
</dbReference>
<dbReference type="Pfam" id="PF07729">
    <property type="entry name" value="FCD"/>
    <property type="match status" value="1"/>
</dbReference>
<accession>A0A1Q4HD63</accession>
<dbReference type="GO" id="GO:0003677">
    <property type="term" value="F:DNA binding"/>
    <property type="evidence" value="ECO:0007669"/>
    <property type="project" value="UniProtKB-KW"/>
</dbReference>
<evidence type="ECO:0000313" key="6">
    <source>
        <dbReference type="EMBL" id="PEG52943.1"/>
    </source>
</evidence>
<dbReference type="RefSeq" id="WP_073856595.1">
    <property type="nucleotide sequence ID" value="NZ_BAAATC010000008.1"/>
</dbReference>
<dbReference type="SMART" id="SM00895">
    <property type="entry name" value="FCD"/>
    <property type="match status" value="1"/>
</dbReference>
<sequence length="247" mass="27207">MTEVTRLSPPQAAFEQLRSWILAGALPPGQRLQVRDLAQGMGLSTMPVREALIRLEEAGLITQEPHKGAVVARLSLEDLHDYYNLRQIIEPPSLQMGVERMTPERLTRLRSTMAALRTAVDEDDLVTVLELDEQLLLLIHGAVANRQLLRVIKSTWVRVRPYKLLFTTIAQADAGGYIVAENSRFVELAEAGDGPGTHALMMHSLANAKIRLADLLRSHDHGDPRGRAPRGSLVELITNLTGADGGH</sequence>
<evidence type="ECO:0000256" key="1">
    <source>
        <dbReference type="ARBA" id="ARBA00023015"/>
    </source>
</evidence>
<dbReference type="OrthoDB" id="8680240at2"/>
<proteinExistence type="predicted"/>
<evidence type="ECO:0000313" key="5">
    <source>
        <dbReference type="EMBL" id="OPE44792.1"/>
    </source>
</evidence>
<feature type="domain" description="HTH gntR-type" evidence="4">
    <location>
        <begin position="7"/>
        <end position="74"/>
    </location>
</feature>
<evidence type="ECO:0000256" key="2">
    <source>
        <dbReference type="ARBA" id="ARBA00023125"/>
    </source>
</evidence>
<dbReference type="Pfam" id="PF00392">
    <property type="entry name" value="GntR"/>
    <property type="match status" value="1"/>
</dbReference>
<dbReference type="InterPro" id="IPR036388">
    <property type="entry name" value="WH-like_DNA-bd_sf"/>
</dbReference>
<reference evidence="5 7" key="1">
    <citation type="submission" date="2016-09" db="EMBL/GenBank/DDBJ databases">
        <title>genome sequences of unsequenced Mycobacteria.</title>
        <authorList>
            <person name="Greninger A.L."/>
            <person name="Jerome K.R."/>
            <person name="Mcnair B."/>
            <person name="Wallis C."/>
            <person name="Fang F."/>
        </authorList>
    </citation>
    <scope>NUCLEOTIDE SEQUENCE [LARGE SCALE GENOMIC DNA]</scope>
    <source>
        <strain evidence="5 7">BM1</strain>
    </source>
</reference>
<dbReference type="AlphaFoldDB" id="A0A1Q4HD63"/>
<reference evidence="6 8" key="2">
    <citation type="submission" date="2017-10" db="EMBL/GenBank/DDBJ databases">
        <title>The new phylogeny of genus Mycobacterium.</title>
        <authorList>
            <person name="Tortoli E."/>
            <person name="Trovato A."/>
            <person name="Cirillo D.M."/>
        </authorList>
    </citation>
    <scope>NUCLEOTIDE SEQUENCE [LARGE SCALE GENOMIC DNA]</scope>
    <source>
        <strain evidence="6 8">IP141170001</strain>
    </source>
</reference>
<dbReference type="InterPro" id="IPR011711">
    <property type="entry name" value="GntR_C"/>
</dbReference>
<keyword evidence="8" id="KW-1185">Reference proteome</keyword>
<dbReference type="Gene3D" id="1.20.120.530">
    <property type="entry name" value="GntR ligand-binding domain-like"/>
    <property type="match status" value="1"/>
</dbReference>
<evidence type="ECO:0000256" key="3">
    <source>
        <dbReference type="ARBA" id="ARBA00023163"/>
    </source>
</evidence>
<keyword evidence="1" id="KW-0805">Transcription regulation</keyword>
<dbReference type="SMART" id="SM00345">
    <property type="entry name" value="HTH_GNTR"/>
    <property type="match status" value="1"/>
</dbReference>
<gene>
    <name evidence="5" type="ORF">BV510_30320</name>
    <name evidence="6" type="ORF">CRI78_19250</name>
</gene>
<evidence type="ECO:0000259" key="4">
    <source>
        <dbReference type="PROSITE" id="PS50949"/>
    </source>
</evidence>
<evidence type="ECO:0000313" key="7">
    <source>
        <dbReference type="Proteomes" id="UP000191039"/>
    </source>
</evidence>
<name>A0A1Q4HD63_9MYCO</name>
<dbReference type="SUPFAM" id="SSF48008">
    <property type="entry name" value="GntR ligand-binding domain-like"/>
    <property type="match status" value="1"/>
</dbReference>
<evidence type="ECO:0000313" key="8">
    <source>
        <dbReference type="Proteomes" id="UP000220340"/>
    </source>
</evidence>
<dbReference type="EMBL" id="PDCR01000025">
    <property type="protein sequence ID" value="PEG52943.1"/>
    <property type="molecule type" value="Genomic_DNA"/>
</dbReference>
<comment type="caution">
    <text evidence="6">The sequence shown here is derived from an EMBL/GenBank/DDBJ whole genome shotgun (WGS) entry which is preliminary data.</text>
</comment>
<dbReference type="GO" id="GO:0003700">
    <property type="term" value="F:DNA-binding transcription factor activity"/>
    <property type="evidence" value="ECO:0007669"/>
    <property type="project" value="InterPro"/>
</dbReference>